<organism evidence="2 3">
    <name type="scientific">Rossellomorea vietnamensis</name>
    <dbReference type="NCBI Taxonomy" id="218284"/>
    <lineage>
        <taxon>Bacteria</taxon>
        <taxon>Bacillati</taxon>
        <taxon>Bacillota</taxon>
        <taxon>Bacilli</taxon>
        <taxon>Bacillales</taxon>
        <taxon>Bacillaceae</taxon>
        <taxon>Rossellomorea</taxon>
    </lineage>
</organism>
<keyword evidence="1" id="KW-0812">Transmembrane</keyword>
<feature type="transmembrane region" description="Helical" evidence="1">
    <location>
        <begin position="7"/>
        <end position="29"/>
    </location>
</feature>
<name>A0A5D4KDI5_9BACI</name>
<proteinExistence type="predicted"/>
<keyword evidence="1" id="KW-1133">Transmembrane helix</keyword>
<protein>
    <submittedName>
        <fullName evidence="2">Uncharacterized protein</fullName>
    </submittedName>
</protein>
<evidence type="ECO:0000256" key="1">
    <source>
        <dbReference type="SAM" id="Phobius"/>
    </source>
</evidence>
<feature type="transmembrane region" description="Helical" evidence="1">
    <location>
        <begin position="78"/>
        <end position="102"/>
    </location>
</feature>
<reference evidence="2 3" key="1">
    <citation type="submission" date="2019-08" db="EMBL/GenBank/DDBJ databases">
        <title>Bacillus genomes from the desert of Cuatro Cienegas, Coahuila.</title>
        <authorList>
            <person name="Olmedo-Alvarez G."/>
        </authorList>
    </citation>
    <scope>NUCLEOTIDE SEQUENCE [LARGE SCALE GENOMIC DNA]</scope>
    <source>
        <strain evidence="2 3">CH40_1T</strain>
    </source>
</reference>
<dbReference type="Proteomes" id="UP000323317">
    <property type="component" value="Unassembled WGS sequence"/>
</dbReference>
<feature type="transmembrane region" description="Helical" evidence="1">
    <location>
        <begin position="35"/>
        <end position="57"/>
    </location>
</feature>
<sequence>MHMKKNIIGTIISAGVIGILVWIAAMVLSISYMDWSFFIGLAISVVLFFFNSSGGVLSKGATLDASTAGWKVQPDNELKANVGFVFFGAVLYTIVSFIMMIITYY</sequence>
<dbReference type="AlphaFoldDB" id="A0A5D4KDI5"/>
<gene>
    <name evidence="2" type="ORF">FZC79_15585</name>
</gene>
<evidence type="ECO:0000313" key="2">
    <source>
        <dbReference type="EMBL" id="TYR74233.1"/>
    </source>
</evidence>
<dbReference type="EMBL" id="VTEH01000013">
    <property type="protein sequence ID" value="TYR74233.1"/>
    <property type="molecule type" value="Genomic_DNA"/>
</dbReference>
<accession>A0A5D4KDI5</accession>
<comment type="caution">
    <text evidence="2">The sequence shown here is derived from an EMBL/GenBank/DDBJ whole genome shotgun (WGS) entry which is preliminary data.</text>
</comment>
<keyword evidence="1" id="KW-0472">Membrane</keyword>
<evidence type="ECO:0000313" key="3">
    <source>
        <dbReference type="Proteomes" id="UP000323317"/>
    </source>
</evidence>